<keyword evidence="2" id="KW-0812">Transmembrane</keyword>
<feature type="transmembrane region" description="Helical" evidence="2">
    <location>
        <begin position="373"/>
        <end position="397"/>
    </location>
</feature>
<dbReference type="AlphaFoldDB" id="A0A9D3MRT2"/>
<keyword evidence="3" id="KW-0732">Signal</keyword>
<reference evidence="4" key="1">
    <citation type="submission" date="2021-01" db="EMBL/GenBank/DDBJ databases">
        <title>A chromosome-scale assembly of European eel, Anguilla anguilla.</title>
        <authorList>
            <person name="Henkel C."/>
            <person name="Jong-Raadsen S.A."/>
            <person name="Dufour S."/>
            <person name="Weltzien F.-A."/>
            <person name="Palstra A.P."/>
            <person name="Pelster B."/>
            <person name="Spaink H.P."/>
            <person name="Van Den Thillart G.E."/>
            <person name="Jansen H."/>
            <person name="Zahm M."/>
            <person name="Klopp C."/>
            <person name="Cedric C."/>
            <person name="Louis A."/>
            <person name="Berthelot C."/>
            <person name="Parey E."/>
            <person name="Roest Crollius H."/>
            <person name="Montfort J."/>
            <person name="Robinson-Rechavi M."/>
            <person name="Bucao C."/>
            <person name="Bouchez O."/>
            <person name="Gislard M."/>
            <person name="Lluch J."/>
            <person name="Milhes M."/>
            <person name="Lampietro C."/>
            <person name="Lopez Roques C."/>
            <person name="Donnadieu C."/>
            <person name="Braasch I."/>
            <person name="Desvignes T."/>
            <person name="Postlethwait J."/>
            <person name="Bobe J."/>
            <person name="Guiguen Y."/>
            <person name="Dirks R."/>
        </authorList>
    </citation>
    <scope>NUCLEOTIDE SEQUENCE</scope>
    <source>
        <strain evidence="4">Tag_6206</strain>
        <tissue evidence="4">Liver</tissue>
    </source>
</reference>
<keyword evidence="2" id="KW-0472">Membrane</keyword>
<feature type="compositionally biased region" description="Pro residues" evidence="1">
    <location>
        <begin position="132"/>
        <end position="143"/>
    </location>
</feature>
<dbReference type="Proteomes" id="UP001044222">
    <property type="component" value="Unassembled WGS sequence"/>
</dbReference>
<evidence type="ECO:0000313" key="5">
    <source>
        <dbReference type="Proteomes" id="UP001044222"/>
    </source>
</evidence>
<proteinExistence type="predicted"/>
<evidence type="ECO:0000256" key="1">
    <source>
        <dbReference type="SAM" id="MobiDB-lite"/>
    </source>
</evidence>
<name>A0A9D3MRT2_ANGAN</name>
<gene>
    <name evidence="4" type="ORF">ANANG_G00031080</name>
</gene>
<organism evidence="4 5">
    <name type="scientific">Anguilla anguilla</name>
    <name type="common">European freshwater eel</name>
    <name type="synonym">Muraena anguilla</name>
    <dbReference type="NCBI Taxonomy" id="7936"/>
    <lineage>
        <taxon>Eukaryota</taxon>
        <taxon>Metazoa</taxon>
        <taxon>Chordata</taxon>
        <taxon>Craniata</taxon>
        <taxon>Vertebrata</taxon>
        <taxon>Euteleostomi</taxon>
        <taxon>Actinopterygii</taxon>
        <taxon>Neopterygii</taxon>
        <taxon>Teleostei</taxon>
        <taxon>Anguilliformes</taxon>
        <taxon>Anguillidae</taxon>
        <taxon>Anguilla</taxon>
    </lineage>
</organism>
<accession>A0A9D3MRT2</accession>
<evidence type="ECO:0000313" key="4">
    <source>
        <dbReference type="EMBL" id="KAG5853861.1"/>
    </source>
</evidence>
<feature type="signal peptide" evidence="3">
    <location>
        <begin position="1"/>
        <end position="30"/>
    </location>
</feature>
<evidence type="ECO:0000256" key="3">
    <source>
        <dbReference type="SAM" id="SignalP"/>
    </source>
</evidence>
<keyword evidence="5" id="KW-1185">Reference proteome</keyword>
<protein>
    <recommendedName>
        <fullName evidence="6">Ig-like domain-containing protein</fullName>
    </recommendedName>
</protein>
<evidence type="ECO:0008006" key="6">
    <source>
        <dbReference type="Google" id="ProtNLM"/>
    </source>
</evidence>
<sequence>MAVCAHHCSVKDFVLLASSILLLCDLVCLADPRPSDLPAPSLTRQTPQGGGAIDLVCRAPDGHAGVLFHLFRVTAQVDKVDQVDQVEFPQERQEAHFSLRGEAGLGQEFHSCMYQDRHQRYSEYSPYIRPSDPAPAPTSPPLQPSLSVEPHGGRVVSGQSLSFHCSAPPSQSPAPQAFFLLRTGAESEGSVVSPASPDPLGLEASFHVGPVRGGKGLLHLRVPGRPAGRRPRELHRQRTCPHHRLRVAAAAHALPAGSGPWRPGGNCAVHGPAGIPRGPVHPVSAGLLAPVSSRPADHTRHEVYFTLPVLRPDPGPDPDPEQYQCQYSVLLGQHQSESERSLPITVPSPTGTNFIPAEVSPPPSPSPFSAPDWPLIAGCVSAVLLFLVVLTGLGIGVHRRVKALAEKKKRREEDRFWKHRHAMDHTLGPGSWFHSPPQNVFTVGPSVPPLYV</sequence>
<comment type="caution">
    <text evidence="4">The sequence shown here is derived from an EMBL/GenBank/DDBJ whole genome shotgun (WGS) entry which is preliminary data.</text>
</comment>
<dbReference type="EMBL" id="JAFIRN010000002">
    <property type="protein sequence ID" value="KAG5853861.1"/>
    <property type="molecule type" value="Genomic_DNA"/>
</dbReference>
<keyword evidence="2" id="KW-1133">Transmembrane helix</keyword>
<feature type="chain" id="PRO_5039147621" description="Ig-like domain-containing protein" evidence="3">
    <location>
        <begin position="31"/>
        <end position="452"/>
    </location>
</feature>
<evidence type="ECO:0000256" key="2">
    <source>
        <dbReference type="SAM" id="Phobius"/>
    </source>
</evidence>
<feature type="region of interest" description="Disordered" evidence="1">
    <location>
        <begin position="125"/>
        <end position="153"/>
    </location>
</feature>